<dbReference type="PANTHER" id="PTHR34136:SF1">
    <property type="entry name" value="UDP-N-ACETYL-D-MANNOSAMINURONIC ACID TRANSFERASE"/>
    <property type="match status" value="1"/>
</dbReference>
<dbReference type="PANTHER" id="PTHR34136">
    <property type="match status" value="1"/>
</dbReference>
<keyword evidence="1" id="KW-0328">Glycosyltransferase</keyword>
<reference evidence="3 4" key="1">
    <citation type="submission" date="2017-02" db="EMBL/GenBank/DDBJ databases">
        <title>Draft genome of Acidibacillus ferrooxidans Huett2.</title>
        <authorList>
            <person name="Schopf S."/>
        </authorList>
    </citation>
    <scope>NUCLEOTIDE SEQUENCE [LARGE SCALE GENOMIC DNA]</scope>
    <source>
        <strain evidence="3 4">Huett2</strain>
    </source>
</reference>
<sequence>MENDEGRYVKQPDETVLCILNVPFTTYTENEVIARCTDYAMDQKPHVVITAGPEFVMHAQRDPTLLPLLEGADLITPDGIGIVLAARFHGHSDLERVTGVALAEKLLAQSAARNFRVFLLGASPESNEKALNAVRALYPELVVSGRNGYFDATELPSILEQIRNFEPHILLVGLGQPRQERFIWEHRDALSVPLMIGVGGTIDILAGTVKRAPALFQRMHLEWLYRLLTDPKRWRRQLALPQFAYLAYQERLRKGS</sequence>
<name>A0A1V4EVG8_9BACL</name>
<dbReference type="NCBIfam" id="TIGR00696">
    <property type="entry name" value="wecG_tagA_cpsF"/>
    <property type="match status" value="1"/>
</dbReference>
<dbReference type="CDD" id="cd06533">
    <property type="entry name" value="Glyco_transf_WecG_TagA"/>
    <property type="match status" value="1"/>
</dbReference>
<dbReference type="Pfam" id="PF03808">
    <property type="entry name" value="Glyco_tran_WecG"/>
    <property type="match status" value="1"/>
</dbReference>
<protein>
    <recommendedName>
        <fullName evidence="5">N-acetylglucosaminyldiphosphoundecaprenol N-acetyl-beta-D-mannosaminyltransferase</fullName>
    </recommendedName>
</protein>
<evidence type="ECO:0000313" key="3">
    <source>
        <dbReference type="EMBL" id="OPG16925.1"/>
    </source>
</evidence>
<dbReference type="EMBL" id="MWPS01000011">
    <property type="protein sequence ID" value="OPG16925.1"/>
    <property type="molecule type" value="Genomic_DNA"/>
</dbReference>
<dbReference type="InterPro" id="IPR004629">
    <property type="entry name" value="WecG_TagA_CpsF"/>
</dbReference>
<gene>
    <name evidence="3" type="ORF">B2M26_04180</name>
</gene>
<evidence type="ECO:0000313" key="4">
    <source>
        <dbReference type="Proteomes" id="UP000190229"/>
    </source>
</evidence>
<evidence type="ECO:0000256" key="2">
    <source>
        <dbReference type="ARBA" id="ARBA00022679"/>
    </source>
</evidence>
<dbReference type="AlphaFoldDB" id="A0A1V4EVG8"/>
<proteinExistence type="predicted"/>
<dbReference type="Proteomes" id="UP000190229">
    <property type="component" value="Unassembled WGS sequence"/>
</dbReference>
<organism evidence="3 4">
    <name type="scientific">Ferroacidibacillus organovorans</name>
    <dbReference type="NCBI Taxonomy" id="1765683"/>
    <lineage>
        <taxon>Bacteria</taxon>
        <taxon>Bacillati</taxon>
        <taxon>Bacillota</taxon>
        <taxon>Bacilli</taxon>
        <taxon>Bacillales</taxon>
        <taxon>Alicyclobacillaceae</taxon>
        <taxon>Ferroacidibacillus</taxon>
    </lineage>
</organism>
<keyword evidence="4" id="KW-1185">Reference proteome</keyword>
<comment type="caution">
    <text evidence="3">The sequence shown here is derived from an EMBL/GenBank/DDBJ whole genome shotgun (WGS) entry which is preliminary data.</text>
</comment>
<evidence type="ECO:0008006" key="5">
    <source>
        <dbReference type="Google" id="ProtNLM"/>
    </source>
</evidence>
<keyword evidence="2" id="KW-0808">Transferase</keyword>
<dbReference type="GO" id="GO:0016758">
    <property type="term" value="F:hexosyltransferase activity"/>
    <property type="evidence" value="ECO:0007669"/>
    <property type="project" value="TreeGrafter"/>
</dbReference>
<evidence type="ECO:0000256" key="1">
    <source>
        <dbReference type="ARBA" id="ARBA00022676"/>
    </source>
</evidence>
<accession>A0A1V4EVG8</accession>